<protein>
    <recommendedName>
        <fullName evidence="5">Short-chain dehydrogenase/reductase SDR</fullName>
    </recommendedName>
</protein>
<dbReference type="Gene3D" id="3.40.50.720">
    <property type="entry name" value="NAD(P)-binding Rossmann-like Domain"/>
    <property type="match status" value="1"/>
</dbReference>
<gene>
    <name evidence="3" type="ORF">C496_19860</name>
</gene>
<comment type="similarity">
    <text evidence="1 2">Belongs to the short-chain dehydrogenases/reductases (SDR) family.</text>
</comment>
<dbReference type="AlphaFoldDB" id="L9VLE3"/>
<dbReference type="Pfam" id="PF00106">
    <property type="entry name" value="adh_short"/>
    <property type="match status" value="1"/>
</dbReference>
<dbReference type="InterPro" id="IPR050259">
    <property type="entry name" value="SDR"/>
</dbReference>
<dbReference type="InterPro" id="IPR002347">
    <property type="entry name" value="SDR_fam"/>
</dbReference>
<dbReference type="InterPro" id="IPR036291">
    <property type="entry name" value="NAD(P)-bd_dom_sf"/>
</dbReference>
<organism evidence="3 4">
    <name type="scientific">Natronorubrum tibetense GA33</name>
    <dbReference type="NCBI Taxonomy" id="1114856"/>
    <lineage>
        <taxon>Archaea</taxon>
        <taxon>Methanobacteriati</taxon>
        <taxon>Methanobacteriota</taxon>
        <taxon>Stenosarchaea group</taxon>
        <taxon>Halobacteria</taxon>
        <taxon>Halobacteriales</taxon>
        <taxon>Natrialbaceae</taxon>
        <taxon>Natronorubrum</taxon>
    </lineage>
</organism>
<dbReference type="GO" id="GO:0032787">
    <property type="term" value="P:monocarboxylic acid metabolic process"/>
    <property type="evidence" value="ECO:0007669"/>
    <property type="project" value="UniProtKB-ARBA"/>
</dbReference>
<dbReference type="STRING" id="1114856.GCA_000383975_04058"/>
<dbReference type="PATRIC" id="fig|1114856.3.peg.4102"/>
<evidence type="ECO:0000313" key="4">
    <source>
        <dbReference type="Proteomes" id="UP000011599"/>
    </source>
</evidence>
<sequence length="239" mass="25173">MDLDGKTAVVTGAGRGIGRNIALGLADEGMNVALAARSEDEITRVAETIRDRGSEAIAVPTDVTSTGDVTALFDRTRGAFEQVDLLVNNAGASTEGSLWELTDDEWETVLDVNLSGAFRCSREALAGGMLEREEGTIVNMGSLTGKVGFAGTSAYGASKHGIQGMTNTLAKELKETSIRVSSVCPGQVATEMTDDIAQVDRLDTDDITEIVVFLATRPPGVYVPEIVAVPPDSIPVVYH</sequence>
<dbReference type="eggNOG" id="arCOG01259">
    <property type="taxonomic scope" value="Archaea"/>
</dbReference>
<dbReference type="InterPro" id="IPR020904">
    <property type="entry name" value="Sc_DH/Rdtase_CS"/>
</dbReference>
<proteinExistence type="inferred from homology"/>
<evidence type="ECO:0000256" key="2">
    <source>
        <dbReference type="RuleBase" id="RU000363"/>
    </source>
</evidence>
<dbReference type="CDD" id="cd05233">
    <property type="entry name" value="SDR_c"/>
    <property type="match status" value="1"/>
</dbReference>
<dbReference type="PRINTS" id="PR00080">
    <property type="entry name" value="SDRFAMILY"/>
</dbReference>
<dbReference type="Proteomes" id="UP000011599">
    <property type="component" value="Unassembled WGS sequence"/>
</dbReference>
<dbReference type="EMBL" id="AOHW01000045">
    <property type="protein sequence ID" value="ELY37792.1"/>
    <property type="molecule type" value="Genomic_DNA"/>
</dbReference>
<dbReference type="PROSITE" id="PS00061">
    <property type="entry name" value="ADH_SHORT"/>
    <property type="match status" value="1"/>
</dbReference>
<accession>L9VLE3</accession>
<comment type="caution">
    <text evidence="3">The sequence shown here is derived from an EMBL/GenBank/DDBJ whole genome shotgun (WGS) entry which is preliminary data.</text>
</comment>
<evidence type="ECO:0000256" key="1">
    <source>
        <dbReference type="ARBA" id="ARBA00006484"/>
    </source>
</evidence>
<evidence type="ECO:0008006" key="5">
    <source>
        <dbReference type="Google" id="ProtNLM"/>
    </source>
</evidence>
<keyword evidence="4" id="KW-1185">Reference proteome</keyword>
<dbReference type="FunFam" id="3.40.50.720:FF:000084">
    <property type="entry name" value="Short-chain dehydrogenase reductase"/>
    <property type="match status" value="1"/>
</dbReference>
<name>L9VLE3_9EURY</name>
<reference evidence="3 4" key="1">
    <citation type="journal article" date="2014" name="PLoS Genet.">
        <title>Phylogenetically driven sequencing of extremely halophilic archaea reveals strategies for static and dynamic osmo-response.</title>
        <authorList>
            <person name="Becker E.A."/>
            <person name="Seitzer P.M."/>
            <person name="Tritt A."/>
            <person name="Larsen D."/>
            <person name="Krusor M."/>
            <person name="Yao A.I."/>
            <person name="Wu D."/>
            <person name="Madern D."/>
            <person name="Eisen J.A."/>
            <person name="Darling A.E."/>
            <person name="Facciotti M.T."/>
        </authorList>
    </citation>
    <scope>NUCLEOTIDE SEQUENCE [LARGE SCALE GENOMIC DNA]</scope>
    <source>
        <strain evidence="3 4">GA33</strain>
    </source>
</reference>
<dbReference type="OrthoDB" id="7442at2157"/>
<dbReference type="PANTHER" id="PTHR42879">
    <property type="entry name" value="3-OXOACYL-(ACYL-CARRIER-PROTEIN) REDUCTASE"/>
    <property type="match status" value="1"/>
</dbReference>
<dbReference type="SUPFAM" id="SSF51735">
    <property type="entry name" value="NAD(P)-binding Rossmann-fold domains"/>
    <property type="match status" value="1"/>
</dbReference>
<evidence type="ECO:0000313" key="3">
    <source>
        <dbReference type="EMBL" id="ELY37792.1"/>
    </source>
</evidence>
<dbReference type="PRINTS" id="PR00081">
    <property type="entry name" value="GDHRDH"/>
</dbReference>
<dbReference type="PANTHER" id="PTHR42879:SF2">
    <property type="entry name" value="3-OXOACYL-[ACYL-CARRIER-PROTEIN] REDUCTASE FABG"/>
    <property type="match status" value="1"/>
</dbReference>